<evidence type="ECO:0000259" key="9">
    <source>
        <dbReference type="Pfam" id="PF08323"/>
    </source>
</evidence>
<dbReference type="InterPro" id="IPR013534">
    <property type="entry name" value="Starch_synth_cat_dom"/>
</dbReference>
<organism evidence="10 11">
    <name type="scientific">Anaeromicrobium sediminis</name>
    <dbReference type="NCBI Taxonomy" id="1478221"/>
    <lineage>
        <taxon>Bacteria</taxon>
        <taxon>Bacillati</taxon>
        <taxon>Bacillota</taxon>
        <taxon>Clostridia</taxon>
        <taxon>Peptostreptococcales</taxon>
        <taxon>Thermotaleaceae</taxon>
        <taxon>Anaeromicrobium</taxon>
    </lineage>
</organism>
<comment type="function">
    <text evidence="2 7">Synthesizes alpha-1,4-glucan chains using ADP-glucose.</text>
</comment>
<dbReference type="Pfam" id="PF08323">
    <property type="entry name" value="Glyco_transf_5"/>
    <property type="match status" value="1"/>
</dbReference>
<dbReference type="NCBIfam" id="TIGR02095">
    <property type="entry name" value="glgA"/>
    <property type="match status" value="1"/>
</dbReference>
<dbReference type="NCBIfam" id="NF001898">
    <property type="entry name" value="PRK00654.1-1"/>
    <property type="match status" value="1"/>
</dbReference>
<evidence type="ECO:0000256" key="7">
    <source>
        <dbReference type="HAMAP-Rule" id="MF_00484"/>
    </source>
</evidence>
<keyword evidence="5 7" id="KW-0808">Transferase</keyword>
<dbReference type="NCBIfam" id="NF001899">
    <property type="entry name" value="PRK00654.1-2"/>
    <property type="match status" value="1"/>
</dbReference>
<dbReference type="GO" id="GO:0005978">
    <property type="term" value="P:glycogen biosynthetic process"/>
    <property type="evidence" value="ECO:0007669"/>
    <property type="project" value="UniProtKB-UniRule"/>
</dbReference>
<keyword evidence="4 7" id="KW-0328">Glycosyltransferase</keyword>
<gene>
    <name evidence="7" type="primary">glgA</name>
    <name evidence="10" type="ORF">CCE28_12905</name>
</gene>
<comment type="catalytic activity">
    <reaction evidence="1 7">
        <text>[(1-&gt;4)-alpha-D-glucosyl](n) + ADP-alpha-D-glucose = [(1-&gt;4)-alpha-D-glucosyl](n+1) + ADP + H(+)</text>
        <dbReference type="Rhea" id="RHEA:18189"/>
        <dbReference type="Rhea" id="RHEA-COMP:9584"/>
        <dbReference type="Rhea" id="RHEA-COMP:9587"/>
        <dbReference type="ChEBI" id="CHEBI:15378"/>
        <dbReference type="ChEBI" id="CHEBI:15444"/>
        <dbReference type="ChEBI" id="CHEBI:57498"/>
        <dbReference type="ChEBI" id="CHEBI:456216"/>
        <dbReference type="EC" id="2.4.1.21"/>
    </reaction>
</comment>
<dbReference type="HAMAP" id="MF_00484">
    <property type="entry name" value="Glycogen_synth"/>
    <property type="match status" value="1"/>
</dbReference>
<feature type="domain" description="Starch synthase catalytic" evidence="9">
    <location>
        <begin position="3"/>
        <end position="238"/>
    </location>
</feature>
<evidence type="ECO:0000256" key="3">
    <source>
        <dbReference type="ARBA" id="ARBA00010281"/>
    </source>
</evidence>
<reference evidence="10 11" key="1">
    <citation type="submission" date="2017-06" db="EMBL/GenBank/DDBJ databases">
        <title>Draft genome sequence of anaerobic fermentative bacterium Anaeromicrobium sediminis DY2726D isolated from West Pacific Ocean sediments.</title>
        <authorList>
            <person name="Zeng X."/>
        </authorList>
    </citation>
    <scope>NUCLEOTIDE SEQUENCE [LARGE SCALE GENOMIC DNA]</scope>
    <source>
        <strain evidence="10 11">DY2726D</strain>
    </source>
</reference>
<evidence type="ECO:0000259" key="8">
    <source>
        <dbReference type="Pfam" id="PF00534"/>
    </source>
</evidence>
<evidence type="ECO:0000313" key="10">
    <source>
        <dbReference type="EMBL" id="PAB58790.1"/>
    </source>
</evidence>
<evidence type="ECO:0000256" key="4">
    <source>
        <dbReference type="ARBA" id="ARBA00022676"/>
    </source>
</evidence>
<dbReference type="GO" id="GO:0004373">
    <property type="term" value="F:alpha-1,4-glucan glucosyltransferase (UDP-glucose donor) activity"/>
    <property type="evidence" value="ECO:0007669"/>
    <property type="project" value="InterPro"/>
</dbReference>
<dbReference type="Proteomes" id="UP000216024">
    <property type="component" value="Unassembled WGS sequence"/>
</dbReference>
<comment type="pathway">
    <text evidence="7">Glycan biosynthesis; glycogen biosynthesis.</text>
</comment>
<feature type="domain" description="Glycosyl transferase family 1" evidence="8">
    <location>
        <begin position="288"/>
        <end position="453"/>
    </location>
</feature>
<dbReference type="SUPFAM" id="SSF53756">
    <property type="entry name" value="UDP-Glycosyltransferase/glycogen phosphorylase"/>
    <property type="match status" value="1"/>
</dbReference>
<dbReference type="Gene3D" id="3.40.50.2000">
    <property type="entry name" value="Glycogen Phosphorylase B"/>
    <property type="match status" value="2"/>
</dbReference>
<dbReference type="AlphaFoldDB" id="A0A267MJ15"/>
<keyword evidence="11" id="KW-1185">Reference proteome</keyword>
<protein>
    <recommendedName>
        <fullName evidence="7">Glycogen synthase</fullName>
        <ecNumber evidence="7">2.4.1.21</ecNumber>
    </recommendedName>
    <alternativeName>
        <fullName evidence="7">Starch [bacterial glycogen] synthase</fullName>
    </alternativeName>
</protein>
<dbReference type="InterPro" id="IPR001296">
    <property type="entry name" value="Glyco_trans_1"/>
</dbReference>
<dbReference type="InterPro" id="IPR011835">
    <property type="entry name" value="GS/SS"/>
</dbReference>
<sequence>MLKILYVASEAVPFIKTGGLADVAFSLPKALRKLDVDIRVIVPKYKEIKEQFTEKMKHLISFQVPVAWRRQHCGIDYLEYEGVPFYFVDNDYYFKRDGLYGHYDDGERFSYFCKAVLESMENIDFVPDVIHCNDWHTGMIPVLLNEHYKKYGKYDHIKTIFTIHNLKYQGVFPEEILEDVLGLGMEYYDENALEFYGGVSFMKGGIKYSNLVTTVSETYSNEIQYPFFGERLDGLLRHRKNDLHGLVNGIDYDIYDPSKDENIFEKFSFNSIEKKQENKIRLQENLNLPKRKDVPMISMVCRLANMKGLDLVLHILEDLLCEDVQLVILGTGDEHYESKLKEIEHKYPEKLSANILFDEGLAHKIYAASDTFLMPSLFEPCGLGQLIALRYGSVPIVRETGGLNDTIKSFSEYTGEGNGFSFTNYNAHDMLYTIKTALKLYRNNETWEKIVKNAMSEDYSWNNSANTYKKLYHKIY</sequence>
<comment type="caution">
    <text evidence="10">The sequence shown here is derived from an EMBL/GenBank/DDBJ whole genome shotgun (WGS) entry which is preliminary data.</text>
</comment>
<keyword evidence="6 7" id="KW-0320">Glycogen biosynthesis</keyword>
<dbReference type="UniPathway" id="UPA00164"/>
<evidence type="ECO:0000256" key="1">
    <source>
        <dbReference type="ARBA" id="ARBA00001478"/>
    </source>
</evidence>
<dbReference type="RefSeq" id="WP_095134144.1">
    <property type="nucleotide sequence ID" value="NZ_NIBG01000011.1"/>
</dbReference>
<dbReference type="Pfam" id="PF00534">
    <property type="entry name" value="Glycos_transf_1"/>
    <property type="match status" value="1"/>
</dbReference>
<evidence type="ECO:0000313" key="11">
    <source>
        <dbReference type="Proteomes" id="UP000216024"/>
    </source>
</evidence>
<dbReference type="GO" id="GO:0009011">
    <property type="term" value="F:alpha-1,4-glucan glucosyltransferase (ADP-glucose donor) activity"/>
    <property type="evidence" value="ECO:0007669"/>
    <property type="project" value="UniProtKB-UniRule"/>
</dbReference>
<dbReference type="EMBL" id="NIBG01000011">
    <property type="protein sequence ID" value="PAB58790.1"/>
    <property type="molecule type" value="Genomic_DNA"/>
</dbReference>
<dbReference type="CDD" id="cd03791">
    <property type="entry name" value="GT5_Glycogen_synthase_DULL1-like"/>
    <property type="match status" value="1"/>
</dbReference>
<dbReference type="PANTHER" id="PTHR45825">
    <property type="entry name" value="GRANULE-BOUND STARCH SYNTHASE 1, CHLOROPLASTIC/AMYLOPLASTIC"/>
    <property type="match status" value="1"/>
</dbReference>
<evidence type="ECO:0000256" key="5">
    <source>
        <dbReference type="ARBA" id="ARBA00022679"/>
    </source>
</evidence>
<accession>A0A267MJ15</accession>
<evidence type="ECO:0000256" key="2">
    <source>
        <dbReference type="ARBA" id="ARBA00002764"/>
    </source>
</evidence>
<comment type="similarity">
    <text evidence="3 7">Belongs to the glycosyltransferase 1 family. Bacterial/plant glycogen synthase subfamily.</text>
</comment>
<dbReference type="OrthoDB" id="9808590at2"/>
<proteinExistence type="inferred from homology"/>
<dbReference type="EC" id="2.4.1.21" evidence="7"/>
<dbReference type="PANTHER" id="PTHR45825:SF11">
    <property type="entry name" value="ALPHA AMYLASE DOMAIN-CONTAINING PROTEIN"/>
    <property type="match status" value="1"/>
</dbReference>
<evidence type="ECO:0000256" key="6">
    <source>
        <dbReference type="ARBA" id="ARBA00023056"/>
    </source>
</evidence>
<feature type="binding site" evidence="7">
    <location>
        <position position="16"/>
    </location>
    <ligand>
        <name>ADP-alpha-D-glucose</name>
        <dbReference type="ChEBI" id="CHEBI:57498"/>
    </ligand>
</feature>
<name>A0A267MJ15_9FIRM</name>